<dbReference type="Gene3D" id="2.30.30.60">
    <property type="match status" value="1"/>
</dbReference>
<comment type="subcellular location">
    <subcellularLocation>
        <location evidence="1">Membrane</location>
    </subcellularLocation>
</comment>
<evidence type="ECO:0000256" key="1">
    <source>
        <dbReference type="ARBA" id="ARBA00004370"/>
    </source>
</evidence>
<dbReference type="GO" id="GO:0008381">
    <property type="term" value="F:mechanosensitive monoatomic ion channel activity"/>
    <property type="evidence" value="ECO:0007669"/>
    <property type="project" value="UniProtKB-ARBA"/>
</dbReference>
<keyword evidence="8" id="KW-1185">Reference proteome</keyword>
<reference evidence="7 8" key="1">
    <citation type="submission" date="2023-10" db="EMBL/GenBank/DDBJ databases">
        <title>Complete Genome Sequence of Limnobacter thiooxidans CS-K2T, Isolated from freshwater lake sediments in Bavaria, Germany.</title>
        <authorList>
            <person name="Naruki M."/>
            <person name="Watanabe A."/>
            <person name="Warashina T."/>
            <person name="Morita T."/>
            <person name="Arakawa K."/>
        </authorList>
    </citation>
    <scope>NUCLEOTIDE SEQUENCE [LARGE SCALE GENOMIC DNA]</scope>
    <source>
        <strain evidence="7 8">CS-K2</strain>
    </source>
</reference>
<dbReference type="PANTHER" id="PTHR30566">
    <property type="entry name" value="YNAI-RELATED MECHANOSENSITIVE ION CHANNEL"/>
    <property type="match status" value="1"/>
</dbReference>
<name>A0AA86IY26_9BURK</name>
<dbReference type="InterPro" id="IPR006685">
    <property type="entry name" value="MscS_channel_2nd"/>
</dbReference>
<evidence type="ECO:0000256" key="5">
    <source>
        <dbReference type="SAM" id="Phobius"/>
    </source>
</evidence>
<dbReference type="AlphaFoldDB" id="A0AA86IY26"/>
<keyword evidence="3 5" id="KW-1133">Transmembrane helix</keyword>
<keyword evidence="2 5" id="KW-0812">Transmembrane</keyword>
<feature type="transmembrane region" description="Helical" evidence="5">
    <location>
        <begin position="77"/>
        <end position="103"/>
    </location>
</feature>
<dbReference type="RefSeq" id="WP_130558801.1">
    <property type="nucleotide sequence ID" value="NZ_AP028947.1"/>
</dbReference>
<dbReference type="InterPro" id="IPR010920">
    <property type="entry name" value="LSM_dom_sf"/>
</dbReference>
<dbReference type="InterPro" id="IPR023408">
    <property type="entry name" value="MscS_beta-dom_sf"/>
</dbReference>
<dbReference type="EMBL" id="AP028947">
    <property type="protein sequence ID" value="BET25487.1"/>
    <property type="molecule type" value="Genomic_DNA"/>
</dbReference>
<dbReference type="PANTHER" id="PTHR30566:SF5">
    <property type="entry name" value="MECHANOSENSITIVE ION CHANNEL PROTEIN 1, MITOCHONDRIAL-RELATED"/>
    <property type="match status" value="1"/>
</dbReference>
<keyword evidence="4 5" id="KW-0472">Membrane</keyword>
<evidence type="ECO:0000259" key="6">
    <source>
        <dbReference type="Pfam" id="PF00924"/>
    </source>
</evidence>
<feature type="transmembrane region" description="Helical" evidence="5">
    <location>
        <begin position="12"/>
        <end position="32"/>
    </location>
</feature>
<feature type="domain" description="Mechanosensitive ion channel MscS" evidence="6">
    <location>
        <begin position="95"/>
        <end position="163"/>
    </location>
</feature>
<dbReference type="Pfam" id="PF00924">
    <property type="entry name" value="MS_channel_2nd"/>
    <property type="match status" value="1"/>
</dbReference>
<proteinExistence type="predicted"/>
<evidence type="ECO:0000256" key="2">
    <source>
        <dbReference type="ARBA" id="ARBA00022692"/>
    </source>
</evidence>
<accession>A0AA86IY26</accession>
<evidence type="ECO:0000313" key="8">
    <source>
        <dbReference type="Proteomes" id="UP001329151"/>
    </source>
</evidence>
<sequence>MELFKDPTTLFLFKLAITFGLMASGFFVNRALSWSLRKLHPYHPEKARSQLVFLKNLVRMAVFFLLISVWASQISGAFLSVVAIAGAMIITGKEVVLSLLGYVNISLSKPFRIGDYIEIGTQNGRVIDIDLLSTKLFEIGMSGKYTGRRLAVPNAMVLTQTIKHLSMLGQFSLYTIEIILPFKVDTVKAEEVALQVANTVSASWLEEADKFFDQIEVSEFVDLPGAKPEVFWQAYNELAHKMIVRLACPLEKRGDAEQAIYKGFWCEFGPV</sequence>
<dbReference type="GO" id="GO:0016020">
    <property type="term" value="C:membrane"/>
    <property type="evidence" value="ECO:0007669"/>
    <property type="project" value="UniProtKB-SubCell"/>
</dbReference>
<feature type="transmembrane region" description="Helical" evidence="5">
    <location>
        <begin position="53"/>
        <end position="71"/>
    </location>
</feature>
<dbReference type="Proteomes" id="UP001329151">
    <property type="component" value="Chromosome"/>
</dbReference>
<evidence type="ECO:0000256" key="4">
    <source>
        <dbReference type="ARBA" id="ARBA00023136"/>
    </source>
</evidence>
<protein>
    <submittedName>
        <fullName evidence="7">Mechanosensitive ion channel family protein</fullName>
    </submittedName>
</protein>
<evidence type="ECO:0000313" key="7">
    <source>
        <dbReference type="EMBL" id="BET25487.1"/>
    </source>
</evidence>
<gene>
    <name evidence="7" type="ORF">RGQ30_09880</name>
</gene>
<organism evidence="7 8">
    <name type="scientific">Limnobacter thiooxidans</name>
    <dbReference type="NCBI Taxonomy" id="131080"/>
    <lineage>
        <taxon>Bacteria</taxon>
        <taxon>Pseudomonadati</taxon>
        <taxon>Pseudomonadota</taxon>
        <taxon>Betaproteobacteria</taxon>
        <taxon>Burkholderiales</taxon>
        <taxon>Burkholderiaceae</taxon>
        <taxon>Limnobacter</taxon>
    </lineage>
</organism>
<evidence type="ECO:0000256" key="3">
    <source>
        <dbReference type="ARBA" id="ARBA00022989"/>
    </source>
</evidence>
<dbReference type="KEGG" id="lto:RGQ30_09880"/>
<dbReference type="SUPFAM" id="SSF50182">
    <property type="entry name" value="Sm-like ribonucleoproteins"/>
    <property type="match status" value="1"/>
</dbReference>